<accession>A0ABX4MGA9</accession>
<keyword evidence="6 8" id="KW-0030">Aminoacyl-tRNA synthetase</keyword>
<dbReference type="InterPro" id="IPR002303">
    <property type="entry name" value="Valyl-tRNA_ligase"/>
</dbReference>
<keyword evidence="5 8" id="KW-0648">Protein biosynthesis</keyword>
<dbReference type="GO" id="GO:0004832">
    <property type="term" value="F:valine-tRNA ligase activity"/>
    <property type="evidence" value="ECO:0007669"/>
    <property type="project" value="UniProtKB-EC"/>
</dbReference>
<dbReference type="Pfam" id="PF00133">
    <property type="entry name" value="tRNA-synt_1"/>
    <property type="match status" value="1"/>
</dbReference>
<dbReference type="InterPro" id="IPR002300">
    <property type="entry name" value="aa-tRNA-synth_Ia"/>
</dbReference>
<keyword evidence="2 8" id="KW-0436">Ligase</keyword>
<evidence type="ECO:0000259" key="9">
    <source>
        <dbReference type="Pfam" id="PF00133"/>
    </source>
</evidence>
<evidence type="ECO:0000256" key="5">
    <source>
        <dbReference type="ARBA" id="ARBA00022917"/>
    </source>
</evidence>
<evidence type="ECO:0000313" key="11">
    <source>
        <dbReference type="Proteomes" id="UP000228979"/>
    </source>
</evidence>
<evidence type="ECO:0000256" key="8">
    <source>
        <dbReference type="RuleBase" id="RU363035"/>
    </source>
</evidence>
<dbReference type="SUPFAM" id="SSF52374">
    <property type="entry name" value="Nucleotidylyl transferase"/>
    <property type="match status" value="1"/>
</dbReference>
<gene>
    <name evidence="10" type="primary">valS</name>
    <name evidence="10" type="ORF">trycra_142</name>
</gene>
<dbReference type="EMBL" id="NXGP01000076">
    <property type="protein sequence ID" value="PIM95636.1"/>
    <property type="molecule type" value="Genomic_DNA"/>
</dbReference>
<keyword evidence="3 8" id="KW-0547">Nucleotide-binding</keyword>
<evidence type="ECO:0000256" key="2">
    <source>
        <dbReference type="ARBA" id="ARBA00022598"/>
    </source>
</evidence>
<name>A0ABX4MGA9_9HYPH</name>
<protein>
    <recommendedName>
        <fullName evidence="1">valine--tRNA ligase</fullName>
        <ecNumber evidence="1">6.1.1.9</ecNumber>
    </recommendedName>
    <alternativeName>
        <fullName evidence="7">Valyl-tRNA synthetase</fullName>
    </alternativeName>
</protein>
<keyword evidence="4 8" id="KW-0067">ATP-binding</keyword>
<dbReference type="EC" id="6.1.1.9" evidence="1"/>
<dbReference type="InterPro" id="IPR001412">
    <property type="entry name" value="aa-tRNA-synth_I_CS"/>
</dbReference>
<evidence type="ECO:0000256" key="3">
    <source>
        <dbReference type="ARBA" id="ARBA00022741"/>
    </source>
</evidence>
<dbReference type="PANTHER" id="PTHR11946:SF93">
    <property type="entry name" value="VALINE--TRNA LIGASE, CHLOROPLASTIC_MITOCHONDRIAL 2"/>
    <property type="match status" value="1"/>
</dbReference>
<dbReference type="PROSITE" id="PS00178">
    <property type="entry name" value="AA_TRNA_LIGASE_I"/>
    <property type="match status" value="1"/>
</dbReference>
<evidence type="ECO:0000256" key="6">
    <source>
        <dbReference type="ARBA" id="ARBA00023146"/>
    </source>
</evidence>
<evidence type="ECO:0000256" key="7">
    <source>
        <dbReference type="ARBA" id="ARBA00029936"/>
    </source>
</evidence>
<dbReference type="Proteomes" id="UP000228979">
    <property type="component" value="Unassembled WGS sequence"/>
</dbReference>
<evidence type="ECO:0000256" key="4">
    <source>
        <dbReference type="ARBA" id="ARBA00022840"/>
    </source>
</evidence>
<dbReference type="Gene3D" id="3.40.50.620">
    <property type="entry name" value="HUPs"/>
    <property type="match status" value="2"/>
</dbReference>
<proteinExistence type="inferred from homology"/>
<dbReference type="PANTHER" id="PTHR11946">
    <property type="entry name" value="VALYL-TRNA SYNTHETASES"/>
    <property type="match status" value="1"/>
</dbReference>
<evidence type="ECO:0000313" key="10">
    <source>
        <dbReference type="EMBL" id="PIM95636.1"/>
    </source>
</evidence>
<reference evidence="10" key="1">
    <citation type="submission" date="2017-09" db="EMBL/GenBank/DDBJ databases">
        <authorList>
            <person name="Campbell M.A."/>
            <person name="Lukasik P."/>
            <person name="Simon C."/>
            <person name="McCutcheon J.P."/>
        </authorList>
    </citation>
    <scope>NUCLEOTIDE SEQUENCE [LARGE SCALE GENOMIC DNA]</scope>
    <source>
        <strain evidence="10">TRYCRA</strain>
    </source>
</reference>
<keyword evidence="11" id="KW-1185">Reference proteome</keyword>
<comment type="similarity">
    <text evidence="8">Belongs to the class-I aminoacyl-tRNA synthetase family.</text>
</comment>
<feature type="domain" description="Aminoacyl-tRNA synthetase class Ia" evidence="9">
    <location>
        <begin position="20"/>
        <end position="503"/>
    </location>
</feature>
<dbReference type="PRINTS" id="PR00986">
    <property type="entry name" value="TRNASYNTHVAL"/>
</dbReference>
<evidence type="ECO:0000256" key="1">
    <source>
        <dbReference type="ARBA" id="ARBA00013169"/>
    </source>
</evidence>
<organism evidence="10 11">
    <name type="scientific">Candidatus Hodgkinia cicadicola</name>
    <dbReference type="NCBI Taxonomy" id="573658"/>
    <lineage>
        <taxon>Bacteria</taxon>
        <taxon>Pseudomonadati</taxon>
        <taxon>Pseudomonadota</taxon>
        <taxon>Alphaproteobacteria</taxon>
        <taxon>Hyphomicrobiales</taxon>
        <taxon>Candidatus Hodgkinia</taxon>
    </lineage>
</organism>
<dbReference type="Gene3D" id="1.10.730.10">
    <property type="entry name" value="Isoleucyl-tRNA Synthetase, Domain 1"/>
    <property type="match status" value="1"/>
</dbReference>
<comment type="caution">
    <text evidence="10">The sequence shown here is derived from an EMBL/GenBank/DDBJ whole genome shotgun (WGS) entry which is preliminary data.</text>
</comment>
<dbReference type="InterPro" id="IPR014729">
    <property type="entry name" value="Rossmann-like_a/b/a_fold"/>
</dbReference>
<sequence>MYIKQIYSPHIDLLNNNWFDNTKREFDIVIPPPNITGELHIGHVLNLVIQRVFIFWNKSRNVSCLMGMDHAGLATKCILSDRYNKFSSQDFWIWKKRISNQIIYQIKEIIWSLKPTKLRFTLDIPFNIAVNYAFVKLWNKQLIFFKRKLLWWDYKLQTTLSEMEVERKKRINNWLGFKYVLFGVRLNWNGRWILSNFLTLNKIDVRARMSRIIISINDLSFIKSHKHVLIDPIFLENIKVLVNVGCERTLDIIKDFVKHSCNLLCVSNNNLKLSLIKQIYIKTRICVSIIGKQSDVYYNKRTADVVGLCLSNQWYVRLNLLCKVLTNKYKYLLDRCFTQDFKLWCISRYIEWGHKLPVLWCDNEVIVNNSITKSKYYALIYYAIPFVKVKMKFIQEVSAFDTWFSSSLWYLSCLGWPHKTKQLRTYYGRSIVFTGSDIVFFWIAKMIIISNLLMNGKDPFERVIIHPIVCDFKGNKMSKTKGNVIKPVALFNSYGLSTIALYFSGIQLDAKKYKVCINSIVSCRNILNKLWNFNRIQANKKECNGFNMCYWLASILHCRIKKMNELLNKFELNNFQKEFIKLIKYDVNNLLSIHNCKKWSLIKSIVKSVSACWLNTNSKCNLFTFLKKNYLLFCSILKLLYHSGNNVRIITNSTRLFNQAYHVLMRTTTIDVIYIKKLKISNNTKLMLWNNSLILTIKHH</sequence>